<dbReference type="GO" id="GO:0005615">
    <property type="term" value="C:extracellular space"/>
    <property type="evidence" value="ECO:0007669"/>
    <property type="project" value="InterPro"/>
</dbReference>
<comment type="caution">
    <text evidence="2">The sequence shown here is derived from an EMBL/GenBank/DDBJ whole genome shotgun (WGS) entry which is preliminary data.</text>
</comment>
<dbReference type="Proteomes" id="UP000748531">
    <property type="component" value="Unassembled WGS sequence"/>
</dbReference>
<dbReference type="AlphaFoldDB" id="A0A8J4SJ91"/>
<reference evidence="2" key="1">
    <citation type="submission" date="2019-05" db="EMBL/GenBank/DDBJ databases">
        <title>Annotation for the trematode Paragonimus heterotremus.</title>
        <authorList>
            <person name="Choi Y.-J."/>
        </authorList>
    </citation>
    <scope>NUCLEOTIDE SEQUENCE</scope>
    <source>
        <strain evidence="2">LC</strain>
    </source>
</reference>
<evidence type="ECO:0000313" key="2">
    <source>
        <dbReference type="EMBL" id="KAF5395430.1"/>
    </source>
</evidence>
<dbReference type="OrthoDB" id="6267169at2759"/>
<dbReference type="InterPro" id="IPR011626">
    <property type="entry name" value="Alpha-macroglobulin_TED"/>
</dbReference>
<feature type="domain" description="Alpha-macroglobulin-like TED" evidence="1">
    <location>
        <begin position="309"/>
        <end position="633"/>
    </location>
</feature>
<dbReference type="Gene3D" id="1.50.10.20">
    <property type="match status" value="1"/>
</dbReference>
<proteinExistence type="predicted"/>
<dbReference type="SUPFAM" id="SSF48239">
    <property type="entry name" value="Terpenoid cyclases/Protein prenyltransferases"/>
    <property type="match status" value="1"/>
</dbReference>
<gene>
    <name evidence="2" type="ORF">PHET_12218</name>
</gene>
<name>A0A8J4SJ91_9TREM</name>
<sequence length="1037" mass="118693">MSTDAVGRNQISAQSFQSMLKLVPYRSTFPKLIASSHLDLWYGGFGQGFTTVGVDHSNEECSNSYHIPRIEHAWQPRQKFWNFQTPLFRSDRPRAIANQLGMQYNFTVPSEGRYWRASVFCHGNYMGIWSNVSSVLPVETDVDVELRAVSHAKLLELVRVDAFVTVGSLLQSTCLLLRLKLSVDPERTQIHGPADHLHCVCERGQYTYTTWVSLRLPGHCQISSELQVTYSPTDCDVADSVESVYVTTRRATHTIRTSPDKSDMVSGSFLTCITTDEQSDSRKIAHIVIPQKCPPDVVQSTVKAYLYYSADVVGPILMNYVDLAEEPISNAYYHLAMVSTGAEILKFLREQATIDDQDFRSLSTQVYRMVVKHFNLLQDLRCMDSEYEFYADDCNNTDPWFNILVYEVFGHFDRTRGSLWDSLDIDRAFRHSRRYGYYPWPEYFNIQSHTLQLLQYLQSLQNETGCIRWRDTYPTSHGSANSNSIILNSHVYVVLKNRLPYNMMRDNEVLVIIEKSIQSCLLNLTLDAYGNPRPIRYNSRTLAYLAHALSLMEPPVGAVNQLVRMLKRMARVSHSRVEGEEEEMYWESNNPEDTMDTTKHAYMALAETAPLVTELKSVIRWIIRQQSWRGQFQTYPEFLSATAVLFDFSSRLTMFRKLYRPPELEVNFQANTLDSPIHKKLTGHLRTIGEMIVLDESEPYTSELTVNFQIGQAFETCFVGKVAYLYRTNGSVVGIVTAKDRNYGLKISHSTPNRIGVAREEEECKYIFLELCFPTERNMTIRVYPQTGWALADAQNTHVQSHANNNSSSNIRWTFGQMDSISIAYRNTDNNQYSEQPQEEREQPCATVKYQRTGVVQLVQPLRLIVADENEPFDEKIVDYRLPNCEANTHEYRVNETLPVPARIHFSSCPRLVSSDTLQFVDTLASLCDSLIYAFRFVDREPRAGEVRIHRIDHVGVVSSWSTWMDPGTGACFATNSSAVYMFTASELFRNDLRVILFTHSLVDEVRKLSQNGTCTNLNTAIRLLKSETGQFGSIIV</sequence>
<dbReference type="Pfam" id="PF07678">
    <property type="entry name" value="TED_complement"/>
    <property type="match status" value="1"/>
</dbReference>
<evidence type="ECO:0000259" key="1">
    <source>
        <dbReference type="Pfam" id="PF07678"/>
    </source>
</evidence>
<organism evidence="2 3">
    <name type="scientific">Paragonimus heterotremus</name>
    <dbReference type="NCBI Taxonomy" id="100268"/>
    <lineage>
        <taxon>Eukaryota</taxon>
        <taxon>Metazoa</taxon>
        <taxon>Spiralia</taxon>
        <taxon>Lophotrochozoa</taxon>
        <taxon>Platyhelminthes</taxon>
        <taxon>Trematoda</taxon>
        <taxon>Digenea</taxon>
        <taxon>Plagiorchiida</taxon>
        <taxon>Troglotremata</taxon>
        <taxon>Troglotrematidae</taxon>
        <taxon>Paragonimus</taxon>
    </lineage>
</organism>
<keyword evidence="3" id="KW-1185">Reference proteome</keyword>
<accession>A0A8J4SJ91</accession>
<dbReference type="EMBL" id="LUCH01013278">
    <property type="protein sequence ID" value="KAF5395430.1"/>
    <property type="molecule type" value="Genomic_DNA"/>
</dbReference>
<dbReference type="InterPro" id="IPR008930">
    <property type="entry name" value="Terpenoid_cyclase/PrenylTrfase"/>
</dbReference>
<protein>
    <recommendedName>
        <fullName evidence="1">Alpha-macroglobulin-like TED domain-containing protein</fullName>
    </recommendedName>
</protein>
<evidence type="ECO:0000313" key="3">
    <source>
        <dbReference type="Proteomes" id="UP000748531"/>
    </source>
</evidence>